<dbReference type="InterPro" id="IPR036047">
    <property type="entry name" value="F-box-like_dom_sf"/>
</dbReference>
<accession>A0ABC8UQI6</accession>
<dbReference type="EMBL" id="CAUOFW020008613">
    <property type="protein sequence ID" value="CAK9183335.1"/>
    <property type="molecule type" value="Genomic_DNA"/>
</dbReference>
<evidence type="ECO:0000259" key="1">
    <source>
        <dbReference type="Pfam" id="PF00646"/>
    </source>
</evidence>
<comment type="caution">
    <text evidence="2">The sequence shown here is derived from an EMBL/GenBank/DDBJ whole genome shotgun (WGS) entry which is preliminary data.</text>
</comment>
<proteinExistence type="predicted"/>
<protein>
    <recommendedName>
        <fullName evidence="1">F-box domain-containing protein</fullName>
    </recommendedName>
</protein>
<feature type="domain" description="F-box" evidence="1">
    <location>
        <begin position="51"/>
        <end position="92"/>
    </location>
</feature>
<organism evidence="2 3">
    <name type="scientific">Ilex paraguariensis</name>
    <name type="common">yerba mate</name>
    <dbReference type="NCBI Taxonomy" id="185542"/>
    <lineage>
        <taxon>Eukaryota</taxon>
        <taxon>Viridiplantae</taxon>
        <taxon>Streptophyta</taxon>
        <taxon>Embryophyta</taxon>
        <taxon>Tracheophyta</taxon>
        <taxon>Spermatophyta</taxon>
        <taxon>Magnoliopsida</taxon>
        <taxon>eudicotyledons</taxon>
        <taxon>Gunneridae</taxon>
        <taxon>Pentapetalae</taxon>
        <taxon>asterids</taxon>
        <taxon>campanulids</taxon>
        <taxon>Aquifoliales</taxon>
        <taxon>Aquifoliaceae</taxon>
        <taxon>Ilex</taxon>
    </lineage>
</organism>
<dbReference type="Proteomes" id="UP001642360">
    <property type="component" value="Unassembled WGS sequence"/>
</dbReference>
<sequence>MDDRGGGAESNLVPSSDWAELTHECLLNILSRLSVEDRWRRVMLVCKSSDWAELTHECLLNILSRLSVEDRWRRVMLVCKSWLHAIRDPSLYSVFDLDTHFDSVLESPAWWTPEFERKVDAMLRSVVVWSDGSLKEIRVRHCSDRSVSVVAER</sequence>
<dbReference type="PANTHER" id="PTHR38926:SF5">
    <property type="entry name" value="F-BOX AND LEUCINE-RICH REPEAT PROTEIN 6"/>
    <property type="match status" value="1"/>
</dbReference>
<dbReference type="PANTHER" id="PTHR38926">
    <property type="entry name" value="F-BOX DOMAIN CONTAINING PROTEIN, EXPRESSED"/>
    <property type="match status" value="1"/>
</dbReference>
<dbReference type="SUPFAM" id="SSF81383">
    <property type="entry name" value="F-box domain"/>
    <property type="match status" value="2"/>
</dbReference>
<dbReference type="InterPro" id="IPR001810">
    <property type="entry name" value="F-box_dom"/>
</dbReference>
<keyword evidence="3" id="KW-1185">Reference proteome</keyword>
<dbReference type="Gene3D" id="1.20.1280.50">
    <property type="match status" value="2"/>
</dbReference>
<evidence type="ECO:0000313" key="2">
    <source>
        <dbReference type="EMBL" id="CAK9183335.1"/>
    </source>
</evidence>
<feature type="domain" description="F-box" evidence="1">
    <location>
        <begin position="18"/>
        <end position="48"/>
    </location>
</feature>
<dbReference type="Pfam" id="PF00646">
    <property type="entry name" value="F-box"/>
    <property type="match status" value="2"/>
</dbReference>
<reference evidence="2 3" key="1">
    <citation type="submission" date="2024-02" db="EMBL/GenBank/DDBJ databases">
        <authorList>
            <person name="Vignale AGUSTIN F."/>
            <person name="Sosa J E."/>
            <person name="Modenutti C."/>
        </authorList>
    </citation>
    <scope>NUCLEOTIDE SEQUENCE [LARGE SCALE GENOMIC DNA]</scope>
</reference>
<gene>
    <name evidence="2" type="ORF">ILEXP_LOCUS53598</name>
</gene>
<evidence type="ECO:0000313" key="3">
    <source>
        <dbReference type="Proteomes" id="UP001642360"/>
    </source>
</evidence>
<name>A0ABC8UQI6_9AQUA</name>
<dbReference type="AlphaFoldDB" id="A0ABC8UQI6"/>